<feature type="transmembrane region" description="Helical" evidence="1">
    <location>
        <begin position="21"/>
        <end position="39"/>
    </location>
</feature>
<name>D4ZMH9_SHEVD</name>
<accession>D4ZMH9</accession>
<keyword evidence="1" id="KW-0812">Transmembrane</keyword>
<dbReference type="Proteomes" id="UP000002350">
    <property type="component" value="Chromosome"/>
</dbReference>
<evidence type="ECO:0000313" key="2">
    <source>
        <dbReference type="EMBL" id="BAJ02878.1"/>
    </source>
</evidence>
<reference evidence="3" key="1">
    <citation type="journal article" date="2010" name="Mol. Biosyst.">
        <title>Complete genome sequence and comparative analysis of Shewanella violacea, a psychrophilic and piezophilic bacterium from deep sea floor sediments.</title>
        <authorList>
            <person name="Aono E."/>
            <person name="Baba T."/>
            <person name="Ara T."/>
            <person name="Nishi T."/>
            <person name="Nakamichi T."/>
            <person name="Inamoto E."/>
            <person name="Toyonaga H."/>
            <person name="Hasegawa M."/>
            <person name="Takai Y."/>
            <person name="Okumura Y."/>
            <person name="Baba M."/>
            <person name="Tomita M."/>
            <person name="Kato C."/>
            <person name="Oshima T."/>
            <person name="Nakasone K."/>
            <person name="Mori H."/>
        </authorList>
    </citation>
    <scope>NUCLEOTIDE SEQUENCE [LARGE SCALE GENOMIC DNA]</scope>
    <source>
        <strain evidence="3">JCM 10179 / CIP 106290 / LMG 19151 / DSS12</strain>
    </source>
</reference>
<keyword evidence="1" id="KW-1133">Transmembrane helix</keyword>
<sequence length="40" mass="4933">MVENSYRVWLVPILFLRIKSYYLYDLVICFIAALARFRYL</sequence>
<dbReference type="HOGENOM" id="CLU_3296449_0_0_6"/>
<evidence type="ECO:0000313" key="3">
    <source>
        <dbReference type="Proteomes" id="UP000002350"/>
    </source>
</evidence>
<organism evidence="2 3">
    <name type="scientific">Shewanella violacea (strain JCM 10179 / CIP 106290 / LMG 19151 / DSS12)</name>
    <dbReference type="NCBI Taxonomy" id="637905"/>
    <lineage>
        <taxon>Bacteria</taxon>
        <taxon>Pseudomonadati</taxon>
        <taxon>Pseudomonadota</taxon>
        <taxon>Gammaproteobacteria</taxon>
        <taxon>Alteromonadales</taxon>
        <taxon>Shewanellaceae</taxon>
        <taxon>Shewanella</taxon>
    </lineage>
</organism>
<dbReference type="KEGG" id="svo:SVI_2907"/>
<dbReference type="AlphaFoldDB" id="D4ZMH9"/>
<evidence type="ECO:0000256" key="1">
    <source>
        <dbReference type="SAM" id="Phobius"/>
    </source>
</evidence>
<protein>
    <submittedName>
        <fullName evidence="2">Uncharacterized protein</fullName>
    </submittedName>
</protein>
<keyword evidence="1" id="KW-0472">Membrane</keyword>
<dbReference type="EMBL" id="AP011177">
    <property type="protein sequence ID" value="BAJ02878.1"/>
    <property type="molecule type" value="Genomic_DNA"/>
</dbReference>
<proteinExistence type="predicted"/>
<dbReference type="STRING" id="637905.SVI_2907"/>
<gene>
    <name evidence="2" type="ordered locus">SVI_2907</name>
</gene>
<keyword evidence="3" id="KW-1185">Reference proteome</keyword>